<organism evidence="8 9">
    <name type="scientific">Esox lucius</name>
    <name type="common">Northern pike</name>
    <dbReference type="NCBI Taxonomy" id="8010"/>
    <lineage>
        <taxon>Eukaryota</taxon>
        <taxon>Metazoa</taxon>
        <taxon>Chordata</taxon>
        <taxon>Craniata</taxon>
        <taxon>Vertebrata</taxon>
        <taxon>Euteleostomi</taxon>
        <taxon>Actinopterygii</taxon>
        <taxon>Neopterygii</taxon>
        <taxon>Teleostei</taxon>
        <taxon>Protacanthopterygii</taxon>
        <taxon>Esociformes</taxon>
        <taxon>Esocidae</taxon>
        <taxon>Esox</taxon>
    </lineage>
</organism>
<evidence type="ECO:0000259" key="5">
    <source>
        <dbReference type="PROSITE" id="PS50207"/>
    </source>
</evidence>
<dbReference type="PROSITE" id="PS50207">
    <property type="entry name" value="CASPASE_P10"/>
    <property type="match status" value="1"/>
</dbReference>
<feature type="region of interest" description="Disordered" evidence="4">
    <location>
        <begin position="338"/>
        <end position="358"/>
    </location>
</feature>
<dbReference type="PROSITE" id="PS50208">
    <property type="entry name" value="CASPASE_P20"/>
    <property type="match status" value="1"/>
</dbReference>
<dbReference type="GO" id="GO:0051604">
    <property type="term" value="P:protein maturation"/>
    <property type="evidence" value="ECO:0007669"/>
    <property type="project" value="UniProtKB-ARBA"/>
</dbReference>
<dbReference type="InterPro" id="IPR011600">
    <property type="entry name" value="Pept_C14_caspase"/>
</dbReference>
<keyword evidence="2" id="KW-0053">Apoptosis</keyword>
<dbReference type="GO" id="GO:0006508">
    <property type="term" value="P:proteolysis"/>
    <property type="evidence" value="ECO:0007669"/>
    <property type="project" value="InterPro"/>
</dbReference>
<dbReference type="InterPro" id="IPR029030">
    <property type="entry name" value="Caspase-like_dom_sf"/>
</dbReference>
<dbReference type="GO" id="GO:0004197">
    <property type="term" value="F:cysteine-type endopeptidase activity"/>
    <property type="evidence" value="ECO:0007669"/>
    <property type="project" value="InterPro"/>
</dbReference>
<evidence type="ECO:0000256" key="3">
    <source>
        <dbReference type="RuleBase" id="RU003971"/>
    </source>
</evidence>
<dbReference type="GeneTree" id="ENSGT00940000164225"/>
<dbReference type="SUPFAM" id="SSF47986">
    <property type="entry name" value="DEATH domain"/>
    <property type="match status" value="1"/>
</dbReference>
<dbReference type="SMART" id="SM01289">
    <property type="entry name" value="PYRIN"/>
    <property type="match status" value="1"/>
</dbReference>
<dbReference type="SMART" id="SM00115">
    <property type="entry name" value="CASc"/>
    <property type="match status" value="1"/>
</dbReference>
<dbReference type="STRING" id="8010.ENSELUP00000033334"/>
<dbReference type="Pfam" id="PF02758">
    <property type="entry name" value="PYRIN"/>
    <property type="match status" value="1"/>
</dbReference>
<dbReference type="InterPro" id="IPR004020">
    <property type="entry name" value="DAPIN"/>
</dbReference>
<dbReference type="Pfam" id="PF00656">
    <property type="entry name" value="Peptidase_C14"/>
    <property type="match status" value="2"/>
</dbReference>
<reference evidence="8" key="3">
    <citation type="submission" date="2025-08" db="UniProtKB">
        <authorList>
            <consortium name="Ensembl"/>
        </authorList>
    </citation>
    <scope>IDENTIFICATION</scope>
</reference>
<dbReference type="GO" id="GO:0043067">
    <property type="term" value="P:regulation of programmed cell death"/>
    <property type="evidence" value="ECO:0007669"/>
    <property type="project" value="UniProtKB-ARBA"/>
</dbReference>
<evidence type="ECO:0000256" key="1">
    <source>
        <dbReference type="ARBA" id="ARBA00010134"/>
    </source>
</evidence>
<dbReference type="OrthoDB" id="6114029at2759"/>
<evidence type="ECO:0000259" key="6">
    <source>
        <dbReference type="PROSITE" id="PS50208"/>
    </source>
</evidence>
<proteinExistence type="inferred from homology"/>
<evidence type="ECO:0000313" key="8">
    <source>
        <dbReference type="Ensembl" id="ENSELUP00000033334.2"/>
    </source>
</evidence>
<dbReference type="Gene3D" id="3.40.50.1460">
    <property type="match status" value="1"/>
</dbReference>
<comment type="similarity">
    <text evidence="1 3">Belongs to the peptidase C14A family.</text>
</comment>
<dbReference type="SUPFAM" id="SSF52129">
    <property type="entry name" value="Caspase-like"/>
    <property type="match status" value="1"/>
</dbReference>
<dbReference type="PANTHER" id="PTHR48169">
    <property type="entry name" value="DED DOMAIN-CONTAINING PROTEIN"/>
    <property type="match status" value="1"/>
</dbReference>
<dbReference type="InterPro" id="IPR015917">
    <property type="entry name" value="Pept_C14A"/>
</dbReference>
<accession>A0A3P8Y3D7</accession>
<feature type="domain" description="Pyrin" evidence="7">
    <location>
        <begin position="1"/>
        <end position="90"/>
    </location>
</feature>
<dbReference type="GO" id="GO:0006915">
    <property type="term" value="P:apoptotic process"/>
    <property type="evidence" value="ECO:0007669"/>
    <property type="project" value="UniProtKB-KW"/>
</dbReference>
<dbReference type="InParanoid" id="A0A3P8Y3D7"/>
<dbReference type="PROSITE" id="PS50824">
    <property type="entry name" value="DAPIN"/>
    <property type="match status" value="1"/>
</dbReference>
<sequence>MDSVHLLLLNTLEDLANDDLKRFQWFLKQDMVHGFPPIPRSRLEKADRLDTVDVMVTTYDRDGAVKITLEILKRISQNYLAEQLENEIFQKHRSDPEAEAAIEDNPGKLDDKQDIEIEVLQLLKRCQPEDALRIIKKVKRDLNLDEVRKYGVTSKPRGLCLILNNVEFKDIKHIDDRNGSNIDAEALARLFSWLGFCVVMCKDKKKKEMEEVLNIFSKLNQFPELQQCGVMEWAGERRKFIDLDGRIQHGDVFICCVLSHGVDRGIYGTDGQVLPTNDLLLPFTPSNCPDLKEKPKLFFIQACRIDPEQNNMRQEEAQQLRQLEIENKKAIAEMKARNKSLQPDSVGPRISSKEVQEASREPLYSIDNDADFLMAMATVDKRKAYRDPEKGSLFIQSLCLQLTQGCPRGDDILGILTRVNNEVSNNKEKTPQMPEVKSRLRSLLVIPLPV</sequence>
<evidence type="ECO:0000259" key="7">
    <source>
        <dbReference type="PROSITE" id="PS50824"/>
    </source>
</evidence>
<dbReference type="AlphaFoldDB" id="A0A3P8Y3D7"/>
<dbReference type="InterPro" id="IPR011029">
    <property type="entry name" value="DEATH-like_dom_sf"/>
</dbReference>
<dbReference type="GeneID" id="105006190"/>
<dbReference type="GO" id="GO:0005737">
    <property type="term" value="C:cytoplasm"/>
    <property type="evidence" value="ECO:0007669"/>
    <property type="project" value="UniProtKB-ARBA"/>
</dbReference>
<feature type="domain" description="Caspase family p20" evidence="6">
    <location>
        <begin position="156"/>
        <end position="304"/>
    </location>
</feature>
<evidence type="ECO:0000256" key="2">
    <source>
        <dbReference type="ARBA" id="ARBA00022703"/>
    </source>
</evidence>
<name>A0A3P8Y3D7_ESOLU</name>
<evidence type="ECO:0000313" key="9">
    <source>
        <dbReference type="Proteomes" id="UP000265140"/>
    </source>
</evidence>
<feature type="domain" description="Caspase family p10" evidence="5">
    <location>
        <begin position="362"/>
        <end position="440"/>
    </location>
</feature>
<dbReference type="InterPro" id="IPR001309">
    <property type="entry name" value="Pept_C14_p20"/>
</dbReference>
<dbReference type="Ensembl" id="ENSELUT00000000945.3">
    <property type="protein sequence ID" value="ENSELUP00000033334.2"/>
    <property type="gene ID" value="ENSELUG00000000416.3"/>
</dbReference>
<dbReference type="PANTHER" id="PTHR48169:SF7">
    <property type="entry name" value="CASPASE 10"/>
    <property type="match status" value="1"/>
</dbReference>
<dbReference type="CDD" id="cd08321">
    <property type="entry name" value="Pyrin_ASC-like"/>
    <property type="match status" value="1"/>
</dbReference>
<dbReference type="Gene3D" id="1.10.533.10">
    <property type="entry name" value="Death Domain, Fas"/>
    <property type="match status" value="1"/>
</dbReference>
<dbReference type="RefSeq" id="XP_012988318.2">
    <property type="nucleotide sequence ID" value="XM_013132864.3"/>
</dbReference>
<dbReference type="Proteomes" id="UP000265140">
    <property type="component" value="Chromosome 7"/>
</dbReference>
<reference evidence="9" key="1">
    <citation type="journal article" date="2014" name="PLoS ONE">
        <title>The genome and linkage map of the northern pike (Esox lucius): conserved synteny revealed between the salmonid sister group and the Neoteleostei.</title>
        <authorList>
            <person name="Rondeau E.B."/>
            <person name="Minkley D.R."/>
            <person name="Leong J.S."/>
            <person name="Messmer A.M."/>
            <person name="Jantzen J.R."/>
            <person name="von Schalburg K.R."/>
            <person name="Lemon C."/>
            <person name="Bird N.H."/>
            <person name="Koop B.F."/>
        </authorList>
    </citation>
    <scope>NUCLEOTIDE SEQUENCE</scope>
</reference>
<protein>
    <submittedName>
        <fullName evidence="8">Uncharacterized protein</fullName>
    </submittedName>
</protein>
<reference evidence="8" key="4">
    <citation type="submission" date="2025-09" db="UniProtKB">
        <authorList>
            <consortium name="Ensembl"/>
        </authorList>
    </citation>
    <scope>IDENTIFICATION</scope>
</reference>
<reference evidence="8" key="2">
    <citation type="submission" date="2020-02" db="EMBL/GenBank/DDBJ databases">
        <title>Esox lucius (northern pike) genome, fEsoLuc1, primary haplotype.</title>
        <authorList>
            <person name="Myers G."/>
            <person name="Karagic N."/>
            <person name="Meyer A."/>
            <person name="Pippel M."/>
            <person name="Reichard M."/>
            <person name="Winkler S."/>
            <person name="Tracey A."/>
            <person name="Sims Y."/>
            <person name="Howe K."/>
            <person name="Rhie A."/>
            <person name="Formenti G."/>
            <person name="Durbin R."/>
            <person name="Fedrigo O."/>
            <person name="Jarvis E.D."/>
        </authorList>
    </citation>
    <scope>NUCLEOTIDE SEQUENCE [LARGE SCALE GENOMIC DNA]</scope>
</reference>
<dbReference type="InterPro" id="IPR002138">
    <property type="entry name" value="Pept_C14_p10"/>
</dbReference>
<evidence type="ECO:0000256" key="4">
    <source>
        <dbReference type="SAM" id="MobiDB-lite"/>
    </source>
</evidence>
<keyword evidence="9" id="KW-1185">Reference proteome</keyword>
<dbReference type="Bgee" id="ENSELUG00000000416">
    <property type="expression patterns" value="Expressed in stomach and 12 other cell types or tissues"/>
</dbReference>
<dbReference type="PRINTS" id="PR00376">
    <property type="entry name" value="IL1BCENZYME"/>
</dbReference>